<accession>A0A2W1JH45</accession>
<dbReference type="SUPFAM" id="SSF55874">
    <property type="entry name" value="ATPase domain of HSP90 chaperone/DNA topoisomerase II/histidine kinase"/>
    <property type="match status" value="1"/>
</dbReference>
<dbReference type="Proteomes" id="UP000248857">
    <property type="component" value="Unassembled WGS sequence"/>
</dbReference>
<dbReference type="Pfam" id="PF00989">
    <property type="entry name" value="PAS"/>
    <property type="match status" value="2"/>
</dbReference>
<feature type="domain" description="PAS" evidence="13">
    <location>
        <begin position="495"/>
        <end position="541"/>
    </location>
</feature>
<feature type="domain" description="PAC" evidence="14">
    <location>
        <begin position="437"/>
        <end position="487"/>
    </location>
</feature>
<dbReference type="SUPFAM" id="SSF47384">
    <property type="entry name" value="Homodimeric domain of signal transducing histidine kinase"/>
    <property type="match status" value="1"/>
</dbReference>
<sequence length="847" mass="95702">MAASISLNLQEAVLETMDALLVVLDRQGRIVQFNRACEKTTGYSFVEVEGKAVWDVLLVPEERESVKAVFTELENKKYASRNENYWVSKTGQRHLIAWSNTMLLDTQNDVEYIIGTGIDITERRQSEIALQQQVRYEQLLSEIAAHIRQSLDLNEVLNTTVTEVQRVLDTDRVLIFRFEPNWNGKVLVESLGSQTWMSALGMQIHDPCFAKTYVEPYRKGRIFSIEDIHQAGLSPCLVELLDQFQVQANLVVPILQGDQLWGLLVAHHCSSPRQWQQQDINLLTRLATQLAIAIQQSELYQQLQTELTEREQVEVVLQEARKNLESKVTERTTELISVNQQLNLELIERREAEKALQVSQDRFAGILEIADDAIISIDAEQNITLFNQGAERTFGYAAIDILGQSLDLLLPFQSAQNHRQQVEKYSLSSQPSREMGERREVYGRRQDGSEFPAEASISKLELESETIYTVILRDISQRKQDQENLEQLSHQNELILNAIDEGLCGLNRQGQFTFVNAAAERYLGYAAANLIDQPIERLLPDTHVPDALASVYASMKTGTIETIQNATFCHKNQSCFPVEYLATPIQERGEIVGAVITFRDISDRQVMERLKDEFISIVSHELRTPLTSIHGSLQMMASGMLSTQPEKSQRLLKIAAESTNRLVRLINDILDVERIESGHVRMAFQIYNAAELMTQAANTMQGMADSMGISLSVTPLTVDLWADPDRILQTFTNLLSNAIKFSEAGSTVWLNAKRIEPQRAGDQSWVRFSVKDQGRGIPEDKIDLVFERFQQADSSDTRNYEGTGLGLAICRSVVQQHCGQIWVESQFGQGSTFYFTIPESSSASVSE</sequence>
<dbReference type="InterPro" id="IPR000700">
    <property type="entry name" value="PAS-assoc_C"/>
</dbReference>
<dbReference type="Pfam" id="PF13426">
    <property type="entry name" value="PAS_9"/>
    <property type="match status" value="1"/>
</dbReference>
<dbReference type="Gene3D" id="3.30.450.40">
    <property type="match status" value="1"/>
</dbReference>
<dbReference type="RefSeq" id="WP_110988573.1">
    <property type="nucleotide sequence ID" value="NZ_CAWNWM010000025.1"/>
</dbReference>
<dbReference type="PROSITE" id="PS50112">
    <property type="entry name" value="PAS"/>
    <property type="match status" value="3"/>
</dbReference>
<dbReference type="CDD" id="cd00130">
    <property type="entry name" value="PAS"/>
    <property type="match status" value="3"/>
</dbReference>
<keyword evidence="16" id="KW-1185">Reference proteome</keyword>
<dbReference type="EMBL" id="PQWO01000025">
    <property type="protein sequence ID" value="PZD70925.1"/>
    <property type="molecule type" value="Genomic_DNA"/>
</dbReference>
<dbReference type="InterPro" id="IPR003661">
    <property type="entry name" value="HisK_dim/P_dom"/>
</dbReference>
<dbReference type="InterPro" id="IPR004358">
    <property type="entry name" value="Sig_transdc_His_kin-like_C"/>
</dbReference>
<dbReference type="InterPro" id="IPR029016">
    <property type="entry name" value="GAF-like_dom_sf"/>
</dbReference>
<comment type="catalytic activity">
    <reaction evidence="1">
        <text>ATP + protein L-histidine = ADP + protein N-phospho-L-histidine.</text>
        <dbReference type="EC" id="2.7.13.3"/>
    </reaction>
</comment>
<dbReference type="PROSITE" id="PS50109">
    <property type="entry name" value="HIS_KIN"/>
    <property type="match status" value="1"/>
</dbReference>
<dbReference type="InterPro" id="IPR003594">
    <property type="entry name" value="HATPase_dom"/>
</dbReference>
<feature type="domain" description="Phytochrome chromophore attachment site" evidence="11">
    <location>
        <begin position="152"/>
        <end position="289"/>
    </location>
</feature>
<feature type="domain" description="PAS" evidence="13">
    <location>
        <begin position="359"/>
        <end position="411"/>
    </location>
</feature>
<dbReference type="PANTHER" id="PTHR43047:SF72">
    <property type="entry name" value="OSMOSENSING HISTIDINE PROTEIN KINASE SLN1"/>
    <property type="match status" value="1"/>
</dbReference>
<dbReference type="Pfam" id="PF02518">
    <property type="entry name" value="HATPase_c"/>
    <property type="match status" value="1"/>
</dbReference>
<dbReference type="CDD" id="cd00082">
    <property type="entry name" value="HisKA"/>
    <property type="match status" value="1"/>
</dbReference>
<evidence type="ECO:0000256" key="5">
    <source>
        <dbReference type="ARBA" id="ARBA00022679"/>
    </source>
</evidence>
<dbReference type="InterPro" id="IPR003018">
    <property type="entry name" value="GAF"/>
</dbReference>
<evidence type="ECO:0000256" key="2">
    <source>
        <dbReference type="ARBA" id="ARBA00006402"/>
    </source>
</evidence>
<evidence type="ECO:0000256" key="7">
    <source>
        <dbReference type="ARBA" id="ARBA00023012"/>
    </source>
</evidence>
<evidence type="ECO:0000256" key="3">
    <source>
        <dbReference type="ARBA" id="ARBA00012438"/>
    </source>
</evidence>
<keyword evidence="5 15" id="KW-0808">Transferase</keyword>
<proteinExistence type="inferred from homology"/>
<protein>
    <recommendedName>
        <fullName evidence="3">histidine kinase</fullName>
        <ecNumber evidence="3">2.7.13.3</ecNumber>
    </recommendedName>
</protein>
<dbReference type="SMART" id="SM00065">
    <property type="entry name" value="GAF"/>
    <property type="match status" value="1"/>
</dbReference>
<dbReference type="AlphaFoldDB" id="A0A2W1JH45"/>
<evidence type="ECO:0000256" key="4">
    <source>
        <dbReference type="ARBA" id="ARBA00022553"/>
    </source>
</evidence>
<dbReference type="PROSITE" id="PS50046">
    <property type="entry name" value="PHYTOCHROME_2"/>
    <property type="match status" value="1"/>
</dbReference>
<dbReference type="SMART" id="SM00091">
    <property type="entry name" value="PAS"/>
    <property type="match status" value="3"/>
</dbReference>
<dbReference type="InterPro" id="IPR036097">
    <property type="entry name" value="HisK_dim/P_sf"/>
</dbReference>
<evidence type="ECO:0000256" key="1">
    <source>
        <dbReference type="ARBA" id="ARBA00000085"/>
    </source>
</evidence>
<feature type="region of interest" description="Disordered" evidence="10">
    <location>
        <begin position="422"/>
        <end position="445"/>
    </location>
</feature>
<dbReference type="FunFam" id="3.30.565.10:FF:000006">
    <property type="entry name" value="Sensor histidine kinase WalK"/>
    <property type="match status" value="1"/>
</dbReference>
<feature type="domain" description="PAS" evidence="13">
    <location>
        <begin position="6"/>
        <end position="77"/>
    </location>
</feature>
<dbReference type="Gene3D" id="3.30.450.20">
    <property type="entry name" value="PAS domain"/>
    <property type="match status" value="3"/>
</dbReference>
<evidence type="ECO:0000313" key="16">
    <source>
        <dbReference type="Proteomes" id="UP000248857"/>
    </source>
</evidence>
<comment type="similarity">
    <text evidence="2">In the N-terminal section; belongs to the phytochrome family.</text>
</comment>
<evidence type="ECO:0000313" key="15">
    <source>
        <dbReference type="EMBL" id="PZD70925.1"/>
    </source>
</evidence>
<dbReference type="Pfam" id="PF00512">
    <property type="entry name" value="HisKA"/>
    <property type="match status" value="1"/>
</dbReference>
<keyword evidence="6 15" id="KW-0418">Kinase</keyword>
<evidence type="ECO:0000256" key="6">
    <source>
        <dbReference type="ARBA" id="ARBA00022777"/>
    </source>
</evidence>
<dbReference type="Gene3D" id="1.10.287.130">
    <property type="match status" value="1"/>
</dbReference>
<dbReference type="Pfam" id="PF01590">
    <property type="entry name" value="GAF"/>
    <property type="match status" value="1"/>
</dbReference>
<comment type="caution">
    <text evidence="15">The sequence shown here is derived from an EMBL/GenBank/DDBJ whole genome shotgun (WGS) entry which is preliminary data.</text>
</comment>
<dbReference type="EC" id="2.7.13.3" evidence="3"/>
<name>A0A2W1JH45_9CYAN</name>
<dbReference type="SMART" id="SM00387">
    <property type="entry name" value="HATPase_c"/>
    <property type="match status" value="1"/>
</dbReference>
<dbReference type="InterPro" id="IPR000014">
    <property type="entry name" value="PAS"/>
</dbReference>
<dbReference type="NCBIfam" id="TIGR00229">
    <property type="entry name" value="sensory_box"/>
    <property type="match status" value="3"/>
</dbReference>
<evidence type="ECO:0000259" key="11">
    <source>
        <dbReference type="PROSITE" id="PS50046"/>
    </source>
</evidence>
<dbReference type="InterPro" id="IPR013767">
    <property type="entry name" value="PAS_fold"/>
</dbReference>
<evidence type="ECO:0000256" key="10">
    <source>
        <dbReference type="SAM" id="MobiDB-lite"/>
    </source>
</evidence>
<keyword evidence="4" id="KW-0597">Phosphoprotein</keyword>
<feature type="coiled-coil region" evidence="9">
    <location>
        <begin position="303"/>
        <end position="330"/>
    </location>
</feature>
<organism evidence="15 16">
    <name type="scientific">Acaryochloris thomasi RCC1774</name>
    <dbReference type="NCBI Taxonomy" id="1764569"/>
    <lineage>
        <taxon>Bacteria</taxon>
        <taxon>Bacillati</taxon>
        <taxon>Cyanobacteriota</taxon>
        <taxon>Cyanophyceae</taxon>
        <taxon>Acaryochloridales</taxon>
        <taxon>Acaryochloridaceae</taxon>
        <taxon>Acaryochloris</taxon>
        <taxon>Acaryochloris thomasi</taxon>
    </lineage>
</organism>
<evidence type="ECO:0000259" key="14">
    <source>
        <dbReference type="PROSITE" id="PS50113"/>
    </source>
</evidence>
<dbReference type="GO" id="GO:0005886">
    <property type="term" value="C:plasma membrane"/>
    <property type="evidence" value="ECO:0007669"/>
    <property type="project" value="TreeGrafter"/>
</dbReference>
<dbReference type="InterPro" id="IPR001610">
    <property type="entry name" value="PAC"/>
</dbReference>
<dbReference type="GO" id="GO:0006355">
    <property type="term" value="P:regulation of DNA-templated transcription"/>
    <property type="evidence" value="ECO:0007669"/>
    <property type="project" value="InterPro"/>
</dbReference>
<evidence type="ECO:0000259" key="12">
    <source>
        <dbReference type="PROSITE" id="PS50109"/>
    </source>
</evidence>
<gene>
    <name evidence="15" type="primary">resE_4</name>
    <name evidence="15" type="ORF">C1752_08700</name>
</gene>
<keyword evidence="8" id="KW-0472">Membrane</keyword>
<dbReference type="SUPFAM" id="SSF55781">
    <property type="entry name" value="GAF domain-like"/>
    <property type="match status" value="1"/>
</dbReference>
<keyword evidence="7" id="KW-0902">Two-component regulatory system</keyword>
<dbReference type="SMART" id="SM00388">
    <property type="entry name" value="HisKA"/>
    <property type="match status" value="1"/>
</dbReference>
<dbReference type="InterPro" id="IPR036890">
    <property type="entry name" value="HATPase_C_sf"/>
</dbReference>
<feature type="domain" description="Histidine kinase" evidence="12">
    <location>
        <begin position="617"/>
        <end position="841"/>
    </location>
</feature>
<dbReference type="InterPro" id="IPR005467">
    <property type="entry name" value="His_kinase_dom"/>
</dbReference>
<evidence type="ECO:0000259" key="13">
    <source>
        <dbReference type="PROSITE" id="PS50112"/>
    </source>
</evidence>
<dbReference type="InterPro" id="IPR035965">
    <property type="entry name" value="PAS-like_dom_sf"/>
</dbReference>
<keyword evidence="9" id="KW-0175">Coiled coil</keyword>
<dbReference type="FunFam" id="1.10.287.130:FF:000001">
    <property type="entry name" value="Two-component sensor histidine kinase"/>
    <property type="match status" value="1"/>
</dbReference>
<dbReference type="CDD" id="cd16922">
    <property type="entry name" value="HATPase_EvgS-ArcB-TorS-like"/>
    <property type="match status" value="1"/>
</dbReference>
<dbReference type="GO" id="GO:0009927">
    <property type="term" value="F:histidine phosphotransfer kinase activity"/>
    <property type="evidence" value="ECO:0007669"/>
    <property type="project" value="TreeGrafter"/>
</dbReference>
<dbReference type="PRINTS" id="PR00344">
    <property type="entry name" value="BCTRLSENSOR"/>
</dbReference>
<dbReference type="SMART" id="SM00086">
    <property type="entry name" value="PAC"/>
    <property type="match status" value="3"/>
</dbReference>
<dbReference type="PANTHER" id="PTHR43047">
    <property type="entry name" value="TWO-COMPONENT HISTIDINE PROTEIN KINASE"/>
    <property type="match status" value="1"/>
</dbReference>
<reference evidence="15 16" key="1">
    <citation type="journal article" date="2018" name="Sci. Rep.">
        <title>A novel species of the marine cyanobacterium Acaryochloris with a unique pigment content and lifestyle.</title>
        <authorList>
            <person name="Partensky F."/>
            <person name="Six C."/>
            <person name="Ratin M."/>
            <person name="Garczarek L."/>
            <person name="Vaulot D."/>
            <person name="Probert I."/>
            <person name="Calteau A."/>
            <person name="Gourvil P."/>
            <person name="Marie D."/>
            <person name="Grebert T."/>
            <person name="Bouchier C."/>
            <person name="Le Panse S."/>
            <person name="Gachenot M."/>
            <person name="Rodriguez F."/>
            <person name="Garrido J.L."/>
        </authorList>
    </citation>
    <scope>NUCLEOTIDE SEQUENCE [LARGE SCALE GENOMIC DNA]</scope>
    <source>
        <strain evidence="15 16">RCC1774</strain>
    </source>
</reference>
<dbReference type="PROSITE" id="PS50113">
    <property type="entry name" value="PAC"/>
    <property type="match status" value="2"/>
</dbReference>
<dbReference type="GO" id="GO:0000155">
    <property type="term" value="F:phosphorelay sensor kinase activity"/>
    <property type="evidence" value="ECO:0007669"/>
    <property type="project" value="InterPro"/>
</dbReference>
<dbReference type="OrthoDB" id="437650at2"/>
<evidence type="ECO:0000256" key="8">
    <source>
        <dbReference type="ARBA" id="ARBA00023136"/>
    </source>
</evidence>
<feature type="domain" description="PAC" evidence="14">
    <location>
        <begin position="80"/>
        <end position="132"/>
    </location>
</feature>
<dbReference type="InterPro" id="IPR016132">
    <property type="entry name" value="Phyto_chromo_attachment"/>
</dbReference>
<dbReference type="SUPFAM" id="SSF55785">
    <property type="entry name" value="PYP-like sensor domain (PAS domain)"/>
    <property type="match status" value="3"/>
</dbReference>
<feature type="compositionally biased region" description="Basic and acidic residues" evidence="10">
    <location>
        <begin position="434"/>
        <end position="445"/>
    </location>
</feature>
<dbReference type="Gene3D" id="3.30.565.10">
    <property type="entry name" value="Histidine kinase-like ATPase, C-terminal domain"/>
    <property type="match status" value="1"/>
</dbReference>
<evidence type="ECO:0000256" key="9">
    <source>
        <dbReference type="SAM" id="Coils"/>
    </source>
</evidence>